<keyword evidence="3 13" id="KW-0444">Lipid biosynthesis</keyword>
<accession>A0AAD5RPN5</accession>
<dbReference type="GO" id="GO:0050613">
    <property type="term" value="F:Delta14-sterol reductase activity"/>
    <property type="evidence" value="ECO:0007669"/>
    <property type="project" value="TreeGrafter"/>
</dbReference>
<dbReference type="Proteomes" id="UP001201980">
    <property type="component" value="Unassembled WGS sequence"/>
</dbReference>
<keyword evidence="11 13" id="KW-1207">Sterol metabolism</keyword>
<keyword evidence="7 13" id="KW-0560">Oxidoreductase</keyword>
<gene>
    <name evidence="14" type="ORF">MKZ38_001862</name>
</gene>
<dbReference type="PANTHER" id="PTHR21257:SF52">
    <property type="entry name" value="DELTA(14)-STEROL REDUCTASE TM7SF2"/>
    <property type="match status" value="1"/>
</dbReference>
<evidence type="ECO:0000256" key="11">
    <source>
        <dbReference type="ARBA" id="ARBA00023166"/>
    </source>
</evidence>
<evidence type="ECO:0000313" key="15">
    <source>
        <dbReference type="Proteomes" id="UP001201980"/>
    </source>
</evidence>
<sequence>MSSKSKQSKPQYEFGGPLGAFGITAGLPLLCYVFTFVCNDVSGCPAPSLLIPSTMALDRVKQEVGWPGDGIWGLASWKVTGGVLAYYLWSAILYRILPAEEVDGTVLSCGGRLKYRFNSMSSSATTIVLCIAGTIAQGAEFPVWTFITDNYLQILTANIGIAYSISIFCYVRSFSVKPGNPDNRELVPGACTGNMIYDHYMGREKNPRITLPFLGEIDLKEWCEVRPGLLGWLLFNCAFVAKQYRTYGFVTDSIVFITFVQSLYVFDCWYNETAILTTMDITTDGFGFMLSFGDLVWVPFIYSIQTKYLSVYPISLGPVGLAIVSVLLGIGLYIFRSANSQKNAFRTNPDDPSVKHLEYIQTKTGSKLLVTGWWGVARHINYLGDWIQSWPYCLPTGVAGYMILSPGSGAGDFTMADGREVVQGAARGFGMLVTYFYIVYFASLLIHRDGRDDEKCRHKYGEDWEKYKKMVKYRIVPGIY</sequence>
<evidence type="ECO:0000256" key="13">
    <source>
        <dbReference type="RuleBase" id="RU369120"/>
    </source>
</evidence>
<keyword evidence="9 13" id="KW-0443">Lipid metabolism</keyword>
<dbReference type="InterPro" id="IPR001171">
    <property type="entry name" value="ERG24_DHCR-like"/>
</dbReference>
<feature type="transmembrane region" description="Helical" evidence="13">
    <location>
        <begin position="117"/>
        <end position="139"/>
    </location>
</feature>
<protein>
    <recommendedName>
        <fullName evidence="13">Delta(14)-sterol reductase</fullName>
    </recommendedName>
    <alternativeName>
        <fullName evidence="13">C-14 sterol reductase</fullName>
    </alternativeName>
    <alternativeName>
        <fullName evidence="13">Sterol C14-reductase</fullName>
    </alternativeName>
</protein>
<keyword evidence="12 13" id="KW-0753">Steroid metabolism</keyword>
<evidence type="ECO:0000256" key="8">
    <source>
        <dbReference type="ARBA" id="ARBA00023011"/>
    </source>
</evidence>
<keyword evidence="5 13" id="KW-0752">Steroid biosynthesis</keyword>
<dbReference type="EMBL" id="JAKWBI020000152">
    <property type="protein sequence ID" value="KAJ2901432.1"/>
    <property type="molecule type" value="Genomic_DNA"/>
</dbReference>
<evidence type="ECO:0000313" key="14">
    <source>
        <dbReference type="EMBL" id="KAJ2901432.1"/>
    </source>
</evidence>
<comment type="subcellular location">
    <subcellularLocation>
        <location evidence="1">Membrane</location>
        <topology evidence="1">Multi-pass membrane protein</topology>
    </subcellularLocation>
</comment>
<evidence type="ECO:0000256" key="6">
    <source>
        <dbReference type="ARBA" id="ARBA00022989"/>
    </source>
</evidence>
<proteinExistence type="inferred from homology"/>
<dbReference type="InterPro" id="IPR018083">
    <property type="entry name" value="Sterol_reductase_CS"/>
</dbReference>
<reference evidence="14" key="1">
    <citation type="submission" date="2022-07" db="EMBL/GenBank/DDBJ databases">
        <title>Draft genome sequence of Zalerion maritima ATCC 34329, a (micro)plastics degrading marine fungus.</title>
        <authorList>
            <person name="Paco A."/>
            <person name="Goncalves M.F.M."/>
            <person name="Rocha-Santos T.A.P."/>
            <person name="Alves A."/>
        </authorList>
    </citation>
    <scope>NUCLEOTIDE SEQUENCE</scope>
    <source>
        <strain evidence="14">ATCC 34329</strain>
    </source>
</reference>
<feature type="transmembrane region" description="Helical" evidence="13">
    <location>
        <begin position="151"/>
        <end position="171"/>
    </location>
</feature>
<dbReference type="PANTHER" id="PTHR21257">
    <property type="entry name" value="DELTA(14)-STEROL REDUCTASE"/>
    <property type="match status" value="1"/>
</dbReference>
<organism evidence="14 15">
    <name type="scientific">Zalerion maritima</name>
    <dbReference type="NCBI Taxonomy" id="339359"/>
    <lineage>
        <taxon>Eukaryota</taxon>
        <taxon>Fungi</taxon>
        <taxon>Dikarya</taxon>
        <taxon>Ascomycota</taxon>
        <taxon>Pezizomycotina</taxon>
        <taxon>Sordariomycetes</taxon>
        <taxon>Lulworthiomycetidae</taxon>
        <taxon>Lulworthiales</taxon>
        <taxon>Lulworthiaceae</taxon>
        <taxon>Zalerion</taxon>
    </lineage>
</organism>
<dbReference type="Gene3D" id="1.20.120.1630">
    <property type="match status" value="1"/>
</dbReference>
<evidence type="ECO:0000256" key="3">
    <source>
        <dbReference type="ARBA" id="ARBA00022516"/>
    </source>
</evidence>
<keyword evidence="15" id="KW-1185">Reference proteome</keyword>
<evidence type="ECO:0000256" key="12">
    <source>
        <dbReference type="ARBA" id="ARBA00023221"/>
    </source>
</evidence>
<evidence type="ECO:0000256" key="9">
    <source>
        <dbReference type="ARBA" id="ARBA00023098"/>
    </source>
</evidence>
<evidence type="ECO:0000256" key="5">
    <source>
        <dbReference type="ARBA" id="ARBA00022955"/>
    </source>
</evidence>
<feature type="transmembrane region" description="Helical" evidence="13">
    <location>
        <begin position="286"/>
        <end position="304"/>
    </location>
</feature>
<keyword evidence="6 13" id="KW-1133">Transmembrane helix</keyword>
<comment type="caution">
    <text evidence="13">Lacks conserved residue(s) required for the propagation of feature annotation.</text>
</comment>
<dbReference type="GO" id="GO:0006696">
    <property type="term" value="P:ergosterol biosynthetic process"/>
    <property type="evidence" value="ECO:0007669"/>
    <property type="project" value="TreeGrafter"/>
</dbReference>
<dbReference type="GO" id="GO:0005789">
    <property type="term" value="C:endoplasmic reticulum membrane"/>
    <property type="evidence" value="ECO:0007669"/>
    <property type="project" value="TreeGrafter"/>
</dbReference>
<comment type="similarity">
    <text evidence="2 13">Belongs to the ERG4/ERG24 family.</text>
</comment>
<keyword evidence="10 13" id="KW-0472">Membrane</keyword>
<evidence type="ECO:0000256" key="7">
    <source>
        <dbReference type="ARBA" id="ARBA00023002"/>
    </source>
</evidence>
<evidence type="ECO:0000256" key="4">
    <source>
        <dbReference type="ARBA" id="ARBA00022692"/>
    </source>
</evidence>
<feature type="transmembrane region" description="Helical" evidence="13">
    <location>
        <begin position="12"/>
        <end position="37"/>
    </location>
</feature>
<evidence type="ECO:0000256" key="2">
    <source>
        <dbReference type="ARBA" id="ARBA00005402"/>
    </source>
</evidence>
<dbReference type="PROSITE" id="PS01018">
    <property type="entry name" value="STEROL_REDUCT_2"/>
    <property type="match status" value="1"/>
</dbReference>
<comment type="caution">
    <text evidence="14">The sequence shown here is derived from an EMBL/GenBank/DDBJ whole genome shotgun (WGS) entry which is preliminary data.</text>
</comment>
<keyword evidence="4 13" id="KW-0812">Transmembrane</keyword>
<name>A0AAD5RPN5_9PEZI</name>
<feature type="transmembrane region" description="Helical" evidence="13">
    <location>
        <begin position="316"/>
        <end position="335"/>
    </location>
</feature>
<evidence type="ECO:0000256" key="10">
    <source>
        <dbReference type="ARBA" id="ARBA00023136"/>
    </source>
</evidence>
<keyword evidence="8 13" id="KW-0756">Sterol biosynthesis</keyword>
<feature type="transmembrane region" description="Helical" evidence="13">
    <location>
        <begin position="429"/>
        <end position="447"/>
    </location>
</feature>
<dbReference type="AlphaFoldDB" id="A0AAD5RPN5"/>
<dbReference type="Pfam" id="PF01222">
    <property type="entry name" value="ERG4_ERG24"/>
    <property type="match status" value="1"/>
</dbReference>
<evidence type="ECO:0000256" key="1">
    <source>
        <dbReference type="ARBA" id="ARBA00004141"/>
    </source>
</evidence>